<evidence type="ECO:0000313" key="5">
    <source>
        <dbReference type="Proteomes" id="UP000037773"/>
    </source>
</evidence>
<dbReference type="PATRIC" id="fig|36816.3.peg.2327"/>
<dbReference type="InterPro" id="IPR007111">
    <property type="entry name" value="NACHT_NTPase"/>
</dbReference>
<feature type="region of interest" description="Disordered" evidence="1">
    <location>
        <begin position="1123"/>
        <end position="1143"/>
    </location>
</feature>
<dbReference type="EMBL" id="LGCN01000108">
    <property type="protein sequence ID" value="KOT41353.1"/>
    <property type="molecule type" value="Genomic_DNA"/>
</dbReference>
<reference evidence="4 5" key="1">
    <citation type="submission" date="2015-07" db="EMBL/GenBank/DDBJ databases">
        <authorList>
            <person name="Noorani M."/>
        </authorList>
    </citation>
    <scope>NUCLEOTIDE SEQUENCE [LARGE SCALE GENOMIC DNA]</scope>
    <source>
        <strain evidence="4 5">NRRL B-24567</strain>
    </source>
</reference>
<keyword evidence="2" id="KW-0812">Transmembrane</keyword>
<organism evidence="4 5">
    <name type="scientific">Streptomyces caelestis</name>
    <dbReference type="NCBI Taxonomy" id="36816"/>
    <lineage>
        <taxon>Bacteria</taxon>
        <taxon>Bacillati</taxon>
        <taxon>Actinomycetota</taxon>
        <taxon>Actinomycetes</taxon>
        <taxon>Kitasatosporales</taxon>
        <taxon>Streptomycetaceae</taxon>
        <taxon>Streptomyces</taxon>
    </lineage>
</organism>
<feature type="transmembrane region" description="Helical" evidence="2">
    <location>
        <begin position="64"/>
        <end position="87"/>
    </location>
</feature>
<evidence type="ECO:0000313" key="4">
    <source>
        <dbReference type="EMBL" id="KOT41353.1"/>
    </source>
</evidence>
<keyword evidence="2" id="KW-0472">Membrane</keyword>
<dbReference type="RefSeq" id="WP_030828195.1">
    <property type="nucleotide sequence ID" value="NZ_LGCN01000108.1"/>
</dbReference>
<feature type="domain" description="NACHT" evidence="3">
    <location>
        <begin position="201"/>
        <end position="351"/>
    </location>
</feature>
<dbReference type="Proteomes" id="UP000037773">
    <property type="component" value="Unassembled WGS sequence"/>
</dbReference>
<feature type="compositionally biased region" description="Basic and acidic residues" evidence="1">
    <location>
        <begin position="837"/>
        <end position="847"/>
    </location>
</feature>
<evidence type="ECO:0000256" key="2">
    <source>
        <dbReference type="SAM" id="Phobius"/>
    </source>
</evidence>
<feature type="transmembrane region" description="Helical" evidence="2">
    <location>
        <begin position="121"/>
        <end position="148"/>
    </location>
</feature>
<comment type="caution">
    <text evidence="4">The sequence shown here is derived from an EMBL/GenBank/DDBJ whole genome shotgun (WGS) entry which is preliminary data.</text>
</comment>
<dbReference type="InterPro" id="IPR027417">
    <property type="entry name" value="P-loop_NTPase"/>
</dbReference>
<protein>
    <recommendedName>
        <fullName evidence="3">NACHT domain-containing protein</fullName>
    </recommendedName>
</protein>
<keyword evidence="2" id="KW-1133">Transmembrane helix</keyword>
<dbReference type="Gene3D" id="3.40.50.300">
    <property type="entry name" value="P-loop containing nucleotide triphosphate hydrolases"/>
    <property type="match status" value="1"/>
</dbReference>
<dbReference type="SUPFAM" id="SSF52540">
    <property type="entry name" value="P-loop containing nucleoside triphosphate hydrolases"/>
    <property type="match status" value="1"/>
</dbReference>
<dbReference type="OrthoDB" id="3544511at2"/>
<sequence length="1229" mass="137240">MRSSIRPPKFKLVTGEKQEEGPFHRPWASLKRPFVSGFWHVRARMLLKRGATEPKRWRSRRLSLILVLSVLSVALLLWLIRAVWALVATSLKSSTTPDRSAPPPGWKGPGGFDPDRVCSTIGMSCGAVTGVVTPLVVLAASTMLFLVWRVMRIRRYCRHEVKRHPTRYVPTAGSLLGEVVGRDRLCTAIMNNLRDNAVRRPHVVVGEVGTGKTAVLVRLAQKLAEKGAVPIPVQLRDAQRALDFSELARTRFEEIVKPKARSSGEVDRIWRWLRQRQDRIVVLADGLEEALNHEEVRGERDNLIRNAIRKAGEECLPLVIASRPHNPLRAMQAAITELEPLNAEAALEYISANGTWRQDIPVLDEIVEVARMADSPLYMRVARDLHAHELLQSLWHGFDSETRRDSWGVRAGLLDQWVEALAEGMVHPELPLNEGTRRAVIAYVSALACIGLASDRADIALAELDPTAAGLVDARPDGLSPPQPHEGRWNDLVAAELDRYIEELLWVPHCFSGTAECLEGPSMDVQLAATWGTRMGLLQETGRSVRFQHSVLQAYLGSRYLQSIVEAALPVPESAGGRLRHASAHLASQGGAGTLVETYWDHRALREAVRLGGRELLIALTLYSRSARRRCGCSDGRVRRDCPVALMRELLVDEARKLLGDADAAEQLAARRSRQLRDQLHLAEHGSPRARAMELYGTAVEIDSVDAVPRHEEVTEALCHDWLRLSRGEDAARLREAKLSAVMKCGAAARRVGRSGLRVDYTRLMDICRKEPDDQVRVAIAQEVGSGGQQAYASLADRLRRLPSAVKVKRAANEPESDGLDGRTRGVSARSGCPGDDGPHTDQGRARHDRIRVEDETLGELQEWRGETVQASLLPLLALSTGRADHAHSPLHDLQKWIDVAIGEERGRNRLLVSGHHTELGMALAQGFKYAANRRPLKSSGTDTVRESLKEKARNMLNRTSFWYTRLTLVQALALWELPDDVSADQPMSGRGSIGAWRPDTSGRQEHPLVRAATGLAVRALQTRRPERFLWIDEAATVGVIGTEVCLPYEQRAHNLWIPPSTGWSTLDPTAQQLLADVVLLLALETGRHRPTRQFRALGERTARRCPAQLPHCLAKDRSLLEPAPSTAGDSNRPQPGAPDAGRHCAEKKCGMRMCPYPRKVEALSIEFSEVFCLHQRELLELRQPRSWLYCRLRQAPWQRHVPIVDMRRFWDRMQDRARDVHSDKDDQS</sequence>
<keyword evidence="5" id="KW-1185">Reference proteome</keyword>
<evidence type="ECO:0000256" key="1">
    <source>
        <dbReference type="SAM" id="MobiDB-lite"/>
    </source>
</evidence>
<dbReference type="Pfam" id="PF05729">
    <property type="entry name" value="NACHT"/>
    <property type="match status" value="1"/>
</dbReference>
<proteinExistence type="predicted"/>
<dbReference type="AlphaFoldDB" id="A0A0M8QS19"/>
<accession>A0A0M8QS19</accession>
<feature type="region of interest" description="Disordered" evidence="1">
    <location>
        <begin position="806"/>
        <end position="847"/>
    </location>
</feature>
<evidence type="ECO:0000259" key="3">
    <source>
        <dbReference type="Pfam" id="PF05729"/>
    </source>
</evidence>
<gene>
    <name evidence="4" type="ORF">ADK41_10780</name>
</gene>
<name>A0A0M8QS19_9ACTN</name>